<evidence type="ECO:0000313" key="1">
    <source>
        <dbReference type="EMBL" id="CAL6030193.1"/>
    </source>
</evidence>
<reference evidence="1 2" key="1">
    <citation type="submission" date="2024-07" db="EMBL/GenBank/DDBJ databases">
        <authorList>
            <person name="Akdeniz Z."/>
        </authorList>
    </citation>
    <scope>NUCLEOTIDE SEQUENCE [LARGE SCALE GENOMIC DNA]</scope>
</reference>
<evidence type="ECO:0000313" key="2">
    <source>
        <dbReference type="Proteomes" id="UP001642409"/>
    </source>
</evidence>
<gene>
    <name evidence="1" type="ORF">HINF_LOCUS33070</name>
</gene>
<dbReference type="Proteomes" id="UP001642409">
    <property type="component" value="Unassembled WGS sequence"/>
</dbReference>
<comment type="caution">
    <text evidence="1">The sequence shown here is derived from an EMBL/GenBank/DDBJ whole genome shotgun (WGS) entry which is preliminary data.</text>
</comment>
<organism evidence="1 2">
    <name type="scientific">Hexamita inflata</name>
    <dbReference type="NCBI Taxonomy" id="28002"/>
    <lineage>
        <taxon>Eukaryota</taxon>
        <taxon>Metamonada</taxon>
        <taxon>Diplomonadida</taxon>
        <taxon>Hexamitidae</taxon>
        <taxon>Hexamitinae</taxon>
        <taxon>Hexamita</taxon>
    </lineage>
</organism>
<sequence length="185" mass="21780">MFKMQQLPTLQQLKQREDELLKQYQKIDAEIVISDIIRDISLSDVQLINHVNQEQKLSSIAQNRFYVDEFKIYSLKIAEHFHNIDQNTMLIMRDCRDLHFEEVPTNIYNLTIEDCNPESLEGIQNMKQLIYLSLTNNFELNDMTPVNQLKNLKILSLKNNSIKDNKYCGVRANFDFNKCLCNNCA</sequence>
<dbReference type="Gene3D" id="3.80.10.10">
    <property type="entry name" value="Ribonuclease Inhibitor"/>
    <property type="match status" value="1"/>
</dbReference>
<dbReference type="EMBL" id="CAXDID020000114">
    <property type="protein sequence ID" value="CAL6030193.1"/>
    <property type="molecule type" value="Genomic_DNA"/>
</dbReference>
<protein>
    <submittedName>
        <fullName evidence="1">Leucine-rich_repeat domain superfamily</fullName>
    </submittedName>
</protein>
<dbReference type="SUPFAM" id="SSF52058">
    <property type="entry name" value="L domain-like"/>
    <property type="match status" value="1"/>
</dbReference>
<name>A0ABP1J4K9_9EUKA</name>
<dbReference type="InterPro" id="IPR032675">
    <property type="entry name" value="LRR_dom_sf"/>
</dbReference>
<accession>A0ABP1J4K9</accession>
<keyword evidence="2" id="KW-1185">Reference proteome</keyword>
<proteinExistence type="predicted"/>